<organism evidence="1 3">
    <name type="scientific">Blautia obeum</name>
    <dbReference type="NCBI Taxonomy" id="40520"/>
    <lineage>
        <taxon>Bacteria</taxon>
        <taxon>Bacillati</taxon>
        <taxon>Bacillota</taxon>
        <taxon>Clostridia</taxon>
        <taxon>Lachnospirales</taxon>
        <taxon>Lachnospiraceae</taxon>
        <taxon>Blautia</taxon>
    </lineage>
</organism>
<dbReference type="RefSeq" id="WP_005427446.1">
    <property type="nucleotide sequence ID" value="NZ_CYZD01000001.1"/>
</dbReference>
<evidence type="ECO:0000313" key="1">
    <source>
        <dbReference type="EMBL" id="CUN49826.1"/>
    </source>
</evidence>
<proteinExistence type="predicted"/>
<dbReference type="GeneID" id="79804619"/>
<accession>A0A173XFM5</accession>
<evidence type="ECO:0000313" key="2">
    <source>
        <dbReference type="EMBL" id="RGN07073.1"/>
    </source>
</evidence>
<dbReference type="AlphaFoldDB" id="A0A173XFM5"/>
<reference evidence="2 4" key="2">
    <citation type="submission" date="2018-08" db="EMBL/GenBank/DDBJ databases">
        <title>A genome reference for cultivated species of the human gut microbiota.</title>
        <authorList>
            <person name="Zou Y."/>
            <person name="Xue W."/>
            <person name="Luo G."/>
        </authorList>
    </citation>
    <scope>NUCLEOTIDE SEQUENCE [LARGE SCALE GENOMIC DNA]</scope>
    <source>
        <strain evidence="2 4">OM06-11AA</strain>
    </source>
</reference>
<name>A0A173XFM5_9FIRM</name>
<reference evidence="1 3" key="1">
    <citation type="submission" date="2015-09" db="EMBL/GenBank/DDBJ databases">
        <authorList>
            <consortium name="Pathogen Informatics"/>
        </authorList>
    </citation>
    <scope>NUCLEOTIDE SEQUENCE [LARGE SCALE GENOMIC DNA]</scope>
    <source>
        <strain evidence="1 3">2789STDY5608837</strain>
    </source>
</reference>
<gene>
    <name evidence="2" type="ORF">DXB81_00635</name>
    <name evidence="1" type="ORF">ERS852394_00383</name>
</gene>
<dbReference type="EMBL" id="QSUB01000001">
    <property type="protein sequence ID" value="RGN07073.1"/>
    <property type="molecule type" value="Genomic_DNA"/>
</dbReference>
<dbReference type="Proteomes" id="UP000095409">
    <property type="component" value="Unassembled WGS sequence"/>
</dbReference>
<protein>
    <submittedName>
        <fullName evidence="1">Uncharacterized protein</fullName>
    </submittedName>
</protein>
<dbReference type="Proteomes" id="UP000261222">
    <property type="component" value="Unassembled WGS sequence"/>
</dbReference>
<sequence>MEEHNELDVLSETNYIDVLKDILETFMNEATDIAVQVMNSDIVQDGTEILSQVGEAVSGAIKSLKVAQKIASIPTALYMKKFGRYCKGLTTIPLEKRQKYMKLLGKEKFNKESVFVLNVINRIEENEKIPLFLKILNAKMDGFIDDNEYHRLMILTDRTLYSDLLYLKDNITEDPVKLNSDSDYGLASSGLLVAAGNEWVEGMDDADNGVRFNYTLAAKKMAYIFFGVECAMKPSNKGITILVAASNEEVEEQLNELFK</sequence>
<dbReference type="EMBL" id="CYZD01000001">
    <property type="protein sequence ID" value="CUN49826.1"/>
    <property type="molecule type" value="Genomic_DNA"/>
</dbReference>
<evidence type="ECO:0000313" key="4">
    <source>
        <dbReference type="Proteomes" id="UP000261222"/>
    </source>
</evidence>
<evidence type="ECO:0000313" key="3">
    <source>
        <dbReference type="Proteomes" id="UP000095409"/>
    </source>
</evidence>